<dbReference type="Proteomes" id="UP001472677">
    <property type="component" value="Unassembled WGS sequence"/>
</dbReference>
<organism evidence="3 4">
    <name type="scientific">Hibiscus sabdariffa</name>
    <name type="common">roselle</name>
    <dbReference type="NCBI Taxonomy" id="183260"/>
    <lineage>
        <taxon>Eukaryota</taxon>
        <taxon>Viridiplantae</taxon>
        <taxon>Streptophyta</taxon>
        <taxon>Embryophyta</taxon>
        <taxon>Tracheophyta</taxon>
        <taxon>Spermatophyta</taxon>
        <taxon>Magnoliopsida</taxon>
        <taxon>eudicotyledons</taxon>
        <taxon>Gunneridae</taxon>
        <taxon>Pentapetalae</taxon>
        <taxon>rosids</taxon>
        <taxon>malvids</taxon>
        <taxon>Malvales</taxon>
        <taxon>Malvaceae</taxon>
        <taxon>Malvoideae</taxon>
        <taxon>Hibiscus</taxon>
    </lineage>
</organism>
<protein>
    <submittedName>
        <fullName evidence="3">Uncharacterized protein</fullName>
    </submittedName>
</protein>
<feature type="transmembrane region" description="Helical" evidence="2">
    <location>
        <begin position="123"/>
        <end position="147"/>
    </location>
</feature>
<accession>A0ABR2A2T0</accession>
<evidence type="ECO:0000313" key="4">
    <source>
        <dbReference type="Proteomes" id="UP001472677"/>
    </source>
</evidence>
<reference evidence="3 4" key="1">
    <citation type="journal article" date="2024" name="G3 (Bethesda)">
        <title>Genome assembly of Hibiscus sabdariffa L. provides insights into metabolisms of medicinal natural products.</title>
        <authorList>
            <person name="Kim T."/>
        </authorList>
    </citation>
    <scope>NUCLEOTIDE SEQUENCE [LARGE SCALE GENOMIC DNA]</scope>
    <source>
        <strain evidence="3">TK-2024</strain>
        <tissue evidence="3">Old leaves</tissue>
    </source>
</reference>
<dbReference type="EMBL" id="JBBPBM010001097">
    <property type="protein sequence ID" value="KAK8487343.1"/>
    <property type="molecule type" value="Genomic_DNA"/>
</dbReference>
<keyword evidence="2" id="KW-0472">Membrane</keyword>
<keyword evidence="2" id="KW-1133">Transmembrane helix</keyword>
<feature type="compositionally biased region" description="Low complexity" evidence="1">
    <location>
        <begin position="170"/>
        <end position="184"/>
    </location>
</feature>
<evidence type="ECO:0000256" key="2">
    <source>
        <dbReference type="SAM" id="Phobius"/>
    </source>
</evidence>
<feature type="compositionally biased region" description="Polar residues" evidence="1">
    <location>
        <begin position="185"/>
        <end position="194"/>
    </location>
</feature>
<comment type="caution">
    <text evidence="3">The sequence shown here is derived from an EMBL/GenBank/DDBJ whole genome shotgun (WGS) entry which is preliminary data.</text>
</comment>
<proteinExistence type="predicted"/>
<name>A0ABR2A2T0_9ROSI</name>
<evidence type="ECO:0000256" key="1">
    <source>
        <dbReference type="SAM" id="MobiDB-lite"/>
    </source>
</evidence>
<sequence length="204" mass="20993">MVVSGSFAGCTGKAWCSFAGKTVVALCSLVGSTKVALCSFVGSTGVALCSFGGSTVVAPVGRSVLPVPLAERENAGRAWLGCPQHSCATRSPHSDVGLPRARLAWPADWACSTDVVGIMGAGMMVWCASSGTLMPLLATMLVTALVVPPPRPHKRQASSSDPSRAKRSRASSSSSTRIPSTSKAGMSSVNNSPAETARQSRREK</sequence>
<gene>
    <name evidence="3" type="ORF">V6N12_018690</name>
</gene>
<feature type="region of interest" description="Disordered" evidence="1">
    <location>
        <begin position="149"/>
        <end position="204"/>
    </location>
</feature>
<keyword evidence="2" id="KW-0812">Transmembrane</keyword>
<keyword evidence="4" id="KW-1185">Reference proteome</keyword>
<evidence type="ECO:0000313" key="3">
    <source>
        <dbReference type="EMBL" id="KAK8487343.1"/>
    </source>
</evidence>